<name>A0A4V1J435_9FUNG</name>
<dbReference type="InterPro" id="IPR036390">
    <property type="entry name" value="WH_DNA-bd_sf"/>
</dbReference>
<organism evidence="13 14">
    <name type="scientific">Dimargaris cristalligena</name>
    <dbReference type="NCBI Taxonomy" id="215637"/>
    <lineage>
        <taxon>Eukaryota</taxon>
        <taxon>Fungi</taxon>
        <taxon>Fungi incertae sedis</taxon>
        <taxon>Zoopagomycota</taxon>
        <taxon>Kickxellomycotina</taxon>
        <taxon>Dimargaritomycetes</taxon>
        <taxon>Dimargaritales</taxon>
        <taxon>Dimargaritaceae</taxon>
        <taxon>Dimargaris</taxon>
    </lineage>
</organism>
<reference evidence="14" key="1">
    <citation type="journal article" date="2018" name="Nat. Microbiol.">
        <title>Leveraging single-cell genomics to expand the fungal tree of life.</title>
        <authorList>
            <person name="Ahrendt S.R."/>
            <person name="Quandt C.A."/>
            <person name="Ciobanu D."/>
            <person name="Clum A."/>
            <person name="Salamov A."/>
            <person name="Andreopoulos B."/>
            <person name="Cheng J.F."/>
            <person name="Woyke T."/>
            <person name="Pelin A."/>
            <person name="Henrissat B."/>
            <person name="Reynolds N.K."/>
            <person name="Benny G.L."/>
            <person name="Smith M.E."/>
            <person name="James T.Y."/>
            <person name="Grigoriev I.V."/>
        </authorList>
    </citation>
    <scope>NUCLEOTIDE SEQUENCE [LARGE SCALE GENOMIC DNA]</scope>
    <source>
        <strain evidence="14">RSA 468</strain>
    </source>
</reference>
<dbReference type="InterPro" id="IPR003126">
    <property type="entry name" value="Znf_UBR"/>
</dbReference>
<evidence type="ECO:0000313" key="13">
    <source>
        <dbReference type="EMBL" id="RKP34179.1"/>
    </source>
</evidence>
<dbReference type="InterPro" id="IPR014719">
    <property type="entry name" value="Ribosomal_bL12_C/ClpS-like"/>
</dbReference>
<dbReference type="Pfam" id="PF02207">
    <property type="entry name" value="zf-UBR"/>
    <property type="match status" value="1"/>
</dbReference>
<feature type="compositionally biased region" description="Acidic residues" evidence="11">
    <location>
        <begin position="457"/>
        <end position="505"/>
    </location>
</feature>
<feature type="compositionally biased region" description="Polar residues" evidence="11">
    <location>
        <begin position="43"/>
        <end position="53"/>
    </location>
</feature>
<dbReference type="STRING" id="215637.A0A4V1J435"/>
<feature type="domain" description="UBR-type" evidence="12">
    <location>
        <begin position="162"/>
        <end position="234"/>
    </location>
</feature>
<dbReference type="UniPathway" id="UPA00143"/>
<feature type="compositionally biased region" description="Polar residues" evidence="11">
    <location>
        <begin position="536"/>
        <end position="550"/>
    </location>
</feature>
<dbReference type="GO" id="GO:0061630">
    <property type="term" value="F:ubiquitin protein ligase activity"/>
    <property type="evidence" value="ECO:0007669"/>
    <property type="project" value="UniProtKB-UniRule"/>
</dbReference>
<dbReference type="GO" id="GO:0005737">
    <property type="term" value="C:cytoplasm"/>
    <property type="evidence" value="ECO:0007669"/>
    <property type="project" value="TreeGrafter"/>
</dbReference>
<keyword evidence="4 10" id="KW-0479">Metal-binding</keyword>
<evidence type="ECO:0000256" key="9">
    <source>
        <dbReference type="PROSITE-ProRule" id="PRU00508"/>
    </source>
</evidence>
<evidence type="ECO:0000259" key="12">
    <source>
        <dbReference type="PROSITE" id="PS51157"/>
    </source>
</evidence>
<dbReference type="EC" id="2.3.2.27" evidence="10"/>
<dbReference type="PANTHER" id="PTHR21497:SF24">
    <property type="entry name" value="E3 UBIQUITIN-PROTEIN LIGASE UBR1"/>
    <property type="match status" value="1"/>
</dbReference>
<feature type="region of interest" description="Disordered" evidence="11">
    <location>
        <begin position="1362"/>
        <end position="1404"/>
    </location>
</feature>
<evidence type="ECO:0000256" key="11">
    <source>
        <dbReference type="SAM" id="MobiDB-lite"/>
    </source>
</evidence>
<comment type="pathway">
    <text evidence="2 10">Protein modification; protein ubiquitination.</text>
</comment>
<dbReference type="GO" id="GO:0000151">
    <property type="term" value="C:ubiquitin ligase complex"/>
    <property type="evidence" value="ECO:0007669"/>
    <property type="project" value="TreeGrafter"/>
</dbReference>
<protein>
    <recommendedName>
        <fullName evidence="10">E3 ubiquitin-protein ligase</fullName>
        <ecNumber evidence="10">2.3.2.27</ecNumber>
    </recommendedName>
</protein>
<dbReference type="PANTHER" id="PTHR21497">
    <property type="entry name" value="UBIQUITIN LIGASE E3 ALPHA-RELATED"/>
    <property type="match status" value="1"/>
</dbReference>
<feature type="compositionally biased region" description="Low complexity" evidence="11">
    <location>
        <begin position="8"/>
        <end position="22"/>
    </location>
</feature>
<evidence type="ECO:0000256" key="1">
    <source>
        <dbReference type="ARBA" id="ARBA00000900"/>
    </source>
</evidence>
<accession>A0A4V1J435</accession>
<evidence type="ECO:0000313" key="14">
    <source>
        <dbReference type="Proteomes" id="UP000268162"/>
    </source>
</evidence>
<dbReference type="InterPro" id="IPR042065">
    <property type="entry name" value="E3_ELL-like"/>
</dbReference>
<dbReference type="SMART" id="SM00396">
    <property type="entry name" value="ZnF_UBR1"/>
    <property type="match status" value="1"/>
</dbReference>
<keyword evidence="14" id="KW-1185">Reference proteome</keyword>
<dbReference type="InterPro" id="IPR055194">
    <property type="entry name" value="UBR1-like_WH"/>
</dbReference>
<evidence type="ECO:0000256" key="10">
    <source>
        <dbReference type="RuleBase" id="RU366018"/>
    </source>
</evidence>
<dbReference type="Pfam" id="PF22960">
    <property type="entry name" value="WHD_UBR1"/>
    <property type="match status" value="1"/>
</dbReference>
<dbReference type="InterPro" id="IPR039164">
    <property type="entry name" value="UBR1-like"/>
</dbReference>
<sequence>MNPPGPHSSNPFSSQPGSSSSGARPTHRRTRKDPGQGRAKPNVTPSSSSSTGGNEDKVPAPVHTGPKLDLLEYLLQVDRQYQYLFDKRVESDIIRACNQYLFAGDPSLLTLVEIPPSPRPVRPTIPPIFRDTDKAEYSSSDSDSGEDEGALGIEYSESRRGKPCGHVFFTGEGVYRCRNCSLDDTCVLCSRCFRASDHTGHDTSFSVNSGTGGCCDCGDSEAWRVPVNCKYHAVPSDAPLTQSKEFPPHCIPAMVTTIRTILDFMLGTFCTSKDPFKAGLDEASVQRDMEHANIPFQEASCPAAYSIVLWNDDAHSYQEVIDQLVDGIGVTPAKARVITDRTHACGRAVILTSPDLSHQIRVANYMASIKLQVSIRSARDTFREQLSATLLLWLKDLSKDSSEKYRVINHAYDGHFTSTIKTILCEELTSSWTLVDNNPKLRDFLLKRKRPRGFTEADVEAGSDSEVEYISDASDVSDEYIEPDDEEEDDDGDGEEEDEDEDGDYENVVYSGEEIADDDDDYFMEEDDSALASGKRTPTQTEKSDSEVQSISSDLLADSYRPLGTGLQPRTSDPLQFRLDWFLLYDMRLWQEVRAGLRELYMATLTLNIEYKKRIAISFATNYDRLSSSFLLRDKGPEHSIILFSVQLFTVPTITYTLAYEHKFLYTILRILRRFFTADTAKPLLRRGIISCETKAFRNRRYFHVFHDMRYITGTDTCTNAISGDTRFLKNYMKFLSLFQGMDPMLRQKGHHVEYEADTWINAFNVTLQLAKSCRQLASCYFNHTANLTHAIRSGMRLIYEFSQKFGEEYGGMNVLSKNPEKTNTSFVPNEFRPIGTIWHTAYRVLVYSVSDNYVSFHHPLHWFLAQLLHCLPKLSDSALAAEGWNSFYELMWTFQDPDWDHGNPDPSQSTPENVGKTGPSVRAMMNDFEHQRLLLSIFDYPLRVICMMAQIRSYLWVRNGHIAKSSAAHYCEITLRYNTYDLDVFLMQVALCLFDPDHIMLTILDRFELLNFFHGGFDPHPHESYDPSQHLHMVEQLLNLFIVCMSERANVAGLSLEEHTRRFIVHSTVTTIPYTDLMRQIPDRMNELPTYDQTIKDVANFKPPTSTNDIGYYQLKDEFLGEVDPYFIHYSRNRKAEAEQRLRQHALEQQALAHPREDHQTPASSDGAPGINTNAGQPKSVFAHTPLLTIETGPYQRLGNMLQGRLGTQIIFYALRLAVNSVGNSIFDTIIDNAIHLLYLAVQDKNNDFYRAEWDDPRYVIDLTTFMSEEGGEAAADGSPAFTPIYATGGIWHNVLELRFPIKMGQPGKYDMALLQLLFTILGRRECLHWTAKLEYILDLLHRRGSPAVRAAIRQHLARQAAQDANQSKARAEAEAKEKQETKRRTAREMKRKMMQSFVKAQK</sequence>
<keyword evidence="5 10" id="KW-0863">Zinc-finger</keyword>
<dbReference type="Proteomes" id="UP000268162">
    <property type="component" value="Unassembled WGS sequence"/>
</dbReference>
<feature type="region of interest" description="Disordered" evidence="11">
    <location>
        <begin position="1154"/>
        <end position="1179"/>
    </location>
</feature>
<evidence type="ECO:0000256" key="2">
    <source>
        <dbReference type="ARBA" id="ARBA00004906"/>
    </source>
</evidence>
<feature type="non-terminal residue" evidence="13">
    <location>
        <position position="1404"/>
    </location>
</feature>
<dbReference type="Pfam" id="PF02617">
    <property type="entry name" value="ClpS"/>
    <property type="match status" value="1"/>
</dbReference>
<dbReference type="PROSITE" id="PS51157">
    <property type="entry name" value="ZF_UBR"/>
    <property type="match status" value="1"/>
</dbReference>
<feature type="region of interest" description="Disordered" evidence="11">
    <location>
        <begin position="1"/>
        <end position="63"/>
    </location>
</feature>
<evidence type="ECO:0000256" key="8">
    <source>
        <dbReference type="ARBA" id="ARBA00046341"/>
    </source>
</evidence>
<feature type="region of interest" description="Disordered" evidence="11">
    <location>
        <begin position="528"/>
        <end position="550"/>
    </location>
</feature>
<feature type="compositionally biased region" description="Basic and acidic residues" evidence="11">
    <location>
        <begin position="1371"/>
        <end position="1390"/>
    </location>
</feature>
<dbReference type="Gene3D" id="3.30.1390.10">
    <property type="match status" value="1"/>
</dbReference>
<proteinExistence type="inferred from homology"/>
<keyword evidence="6 10" id="KW-0833">Ubl conjugation pathway</keyword>
<dbReference type="SUPFAM" id="SSF54736">
    <property type="entry name" value="ClpS-like"/>
    <property type="match status" value="1"/>
</dbReference>
<dbReference type="Gene3D" id="2.10.110.30">
    <property type="match status" value="1"/>
</dbReference>
<dbReference type="FunFam" id="2.10.110.30:FF:000001">
    <property type="entry name" value="E3 ubiquitin-protein ligase UBR2 isoform 1"/>
    <property type="match status" value="1"/>
</dbReference>
<keyword evidence="7 10" id="KW-0862">Zinc</keyword>
<dbReference type="InterPro" id="IPR003769">
    <property type="entry name" value="ClpS_core"/>
</dbReference>
<dbReference type="EMBL" id="ML003323">
    <property type="protein sequence ID" value="RKP34179.1"/>
    <property type="molecule type" value="Genomic_DNA"/>
</dbReference>
<dbReference type="GO" id="GO:0071596">
    <property type="term" value="P:ubiquitin-dependent protein catabolic process via the N-end rule pathway"/>
    <property type="evidence" value="ECO:0007669"/>
    <property type="project" value="UniProtKB-UniRule"/>
</dbReference>
<feature type="region of interest" description="Disordered" evidence="11">
    <location>
        <begin position="455"/>
        <end position="507"/>
    </location>
</feature>
<evidence type="ECO:0000256" key="6">
    <source>
        <dbReference type="ARBA" id="ARBA00022786"/>
    </source>
</evidence>
<dbReference type="GO" id="GO:0008270">
    <property type="term" value="F:zinc ion binding"/>
    <property type="evidence" value="ECO:0007669"/>
    <property type="project" value="UniProtKB-UniRule"/>
</dbReference>
<dbReference type="GO" id="GO:0016567">
    <property type="term" value="P:protein ubiquitination"/>
    <property type="evidence" value="ECO:0007669"/>
    <property type="project" value="UniProtKB-UniRule"/>
</dbReference>
<gene>
    <name evidence="13" type="ORF">BJ085DRAFT_39393</name>
</gene>
<comment type="function">
    <text evidence="10">Ubiquitin ligase protein which is a component of the N-end rule pathway. Recognizes and binds to proteins bearing specific N-terminal residues that are destabilizing according to the N-end rule, leading to their ubiquitination and subsequent degradation.</text>
</comment>
<evidence type="ECO:0000256" key="4">
    <source>
        <dbReference type="ARBA" id="ARBA00022723"/>
    </source>
</evidence>
<feature type="zinc finger region" description="UBR-type" evidence="9">
    <location>
        <begin position="162"/>
        <end position="234"/>
    </location>
</feature>
<comment type="similarity">
    <text evidence="8 10">Belongs to the E3 ubiquitin-protein ligase UBR1-like family.</text>
</comment>
<comment type="catalytic activity">
    <reaction evidence="1 10">
        <text>S-ubiquitinyl-[E2 ubiquitin-conjugating enzyme]-L-cysteine + [acceptor protein]-L-lysine = [E2 ubiquitin-conjugating enzyme]-L-cysteine + N(6)-ubiquitinyl-[acceptor protein]-L-lysine.</text>
        <dbReference type="EC" id="2.3.2.27"/>
    </reaction>
</comment>
<dbReference type="SUPFAM" id="SSF46785">
    <property type="entry name" value="Winged helix' DNA-binding domain"/>
    <property type="match status" value="1"/>
</dbReference>
<evidence type="ECO:0000256" key="3">
    <source>
        <dbReference type="ARBA" id="ARBA00022679"/>
    </source>
</evidence>
<dbReference type="CDD" id="cd19673">
    <property type="entry name" value="UBR-box_UBR3"/>
    <property type="match status" value="1"/>
</dbReference>
<evidence type="ECO:0000256" key="5">
    <source>
        <dbReference type="ARBA" id="ARBA00022771"/>
    </source>
</evidence>
<keyword evidence="3 10" id="KW-0808">Transferase</keyword>
<evidence type="ECO:0000256" key="7">
    <source>
        <dbReference type="ARBA" id="ARBA00022833"/>
    </source>
</evidence>
<dbReference type="Gene3D" id="1.10.10.2670">
    <property type="entry name" value="E3 ubiquitin-protein ligase"/>
    <property type="match status" value="1"/>
</dbReference>
<feature type="region of interest" description="Disordered" evidence="11">
    <location>
        <begin position="122"/>
        <end position="149"/>
    </location>
</feature>